<dbReference type="Pfam" id="PF01549">
    <property type="entry name" value="ShK"/>
    <property type="match status" value="2"/>
</dbReference>
<organism evidence="4 5">
    <name type="scientific">Dracunculus medinensis</name>
    <name type="common">Guinea worm</name>
    <dbReference type="NCBI Taxonomy" id="318479"/>
    <lineage>
        <taxon>Eukaryota</taxon>
        <taxon>Metazoa</taxon>
        <taxon>Ecdysozoa</taxon>
        <taxon>Nematoda</taxon>
        <taxon>Chromadorea</taxon>
        <taxon>Rhabditida</taxon>
        <taxon>Spirurina</taxon>
        <taxon>Dracunculoidea</taxon>
        <taxon>Dracunculidae</taxon>
        <taxon>Dracunculus</taxon>
    </lineage>
</organism>
<dbReference type="PROSITE" id="PS51670">
    <property type="entry name" value="SHKT"/>
    <property type="match status" value="1"/>
</dbReference>
<evidence type="ECO:0000313" key="5">
    <source>
        <dbReference type="Proteomes" id="UP000274756"/>
    </source>
</evidence>
<keyword evidence="2" id="KW-0732">Signal</keyword>
<feature type="disulfide bond" evidence="1">
    <location>
        <begin position="84"/>
        <end position="97"/>
    </location>
</feature>
<feature type="disulfide bond" evidence="1">
    <location>
        <begin position="68"/>
        <end position="102"/>
    </location>
</feature>
<evidence type="ECO:0000256" key="2">
    <source>
        <dbReference type="SAM" id="SignalP"/>
    </source>
</evidence>
<dbReference type="EMBL" id="UYYG01001251">
    <property type="protein sequence ID" value="VDN60842.1"/>
    <property type="molecule type" value="Genomic_DNA"/>
</dbReference>
<feature type="disulfide bond" evidence="1">
    <location>
        <begin position="75"/>
        <end position="93"/>
    </location>
</feature>
<evidence type="ECO:0000256" key="1">
    <source>
        <dbReference type="PROSITE-ProRule" id="PRU01005"/>
    </source>
</evidence>
<feature type="signal peptide" evidence="2">
    <location>
        <begin position="1"/>
        <end position="19"/>
    </location>
</feature>
<dbReference type="Proteomes" id="UP000274756">
    <property type="component" value="Unassembled WGS sequence"/>
</dbReference>
<dbReference type="InterPro" id="IPR003582">
    <property type="entry name" value="ShKT_dom"/>
</dbReference>
<keyword evidence="1" id="KW-1015">Disulfide bond</keyword>
<name>A0A3P7T3T6_DRAME</name>
<evidence type="ECO:0000259" key="3">
    <source>
        <dbReference type="PROSITE" id="PS51670"/>
    </source>
</evidence>
<dbReference type="AlphaFoldDB" id="A0A3P7T3T6"/>
<keyword evidence="5" id="KW-1185">Reference proteome</keyword>
<gene>
    <name evidence="4" type="ORF">DME_LOCUS10815</name>
</gene>
<sequence>MPSDFVLQLVLYAAKLLSSAPQISVVNNCTLFADNPALCNSPQLSAFALERCAKTCGLCDKPGSAGGCPDTNENCNLLRNLHSCNDTFMQQNCQRTCGLKNCLGKAFFILNVNFLILNEILFCGIS</sequence>
<dbReference type="SMART" id="SM00254">
    <property type="entry name" value="ShKT"/>
    <property type="match status" value="2"/>
</dbReference>
<protein>
    <recommendedName>
        <fullName evidence="3">ShKT domain-containing protein</fullName>
    </recommendedName>
</protein>
<reference evidence="4 5" key="1">
    <citation type="submission" date="2018-11" db="EMBL/GenBank/DDBJ databases">
        <authorList>
            <consortium name="Pathogen Informatics"/>
        </authorList>
    </citation>
    <scope>NUCLEOTIDE SEQUENCE [LARGE SCALE GENOMIC DNA]</scope>
</reference>
<accession>A0A3P7T3T6</accession>
<dbReference type="Gene3D" id="1.10.10.1870">
    <property type="entry name" value="ShTK domain-like"/>
    <property type="match status" value="1"/>
</dbReference>
<proteinExistence type="predicted"/>
<feature type="domain" description="ShKT" evidence="3">
    <location>
        <begin position="68"/>
        <end position="102"/>
    </location>
</feature>
<evidence type="ECO:0000313" key="4">
    <source>
        <dbReference type="EMBL" id="VDN60842.1"/>
    </source>
</evidence>
<feature type="chain" id="PRO_5018294044" description="ShKT domain-containing protein" evidence="2">
    <location>
        <begin position="20"/>
        <end position="126"/>
    </location>
</feature>